<dbReference type="EMBL" id="PEZP01000044">
    <property type="protein sequence ID" value="PIT97790.1"/>
    <property type="molecule type" value="Genomic_DNA"/>
</dbReference>
<dbReference type="AlphaFoldDB" id="A0A2M6WYB6"/>
<accession>A0A2M6WYB6</accession>
<gene>
    <name evidence="2" type="ORF">COT71_04180</name>
</gene>
<keyword evidence="1" id="KW-0472">Membrane</keyword>
<feature type="transmembrane region" description="Helical" evidence="1">
    <location>
        <begin position="139"/>
        <end position="163"/>
    </location>
</feature>
<evidence type="ECO:0000313" key="2">
    <source>
        <dbReference type="EMBL" id="PIT97790.1"/>
    </source>
</evidence>
<protein>
    <submittedName>
        <fullName evidence="2">Uncharacterized protein</fullName>
    </submittedName>
</protein>
<dbReference type="Proteomes" id="UP000230731">
    <property type="component" value="Unassembled WGS sequence"/>
</dbReference>
<comment type="caution">
    <text evidence="2">The sequence shown here is derived from an EMBL/GenBank/DDBJ whole genome shotgun (WGS) entry which is preliminary data.</text>
</comment>
<keyword evidence="1" id="KW-1133">Transmembrane helix</keyword>
<keyword evidence="1" id="KW-0812">Transmembrane</keyword>
<sequence>MASPRERTPRERETLIFQTPEEAADFREDVGERLARERRGGVRRERETVAEAVADELERFGEGVAMVYRQPWDHSEEEHTAAQQLVDLAFEQDLPAALAAARRRADFPRIVDLFHDVLTGQLYDLLRQQGMTKLRLRGALAAGAAAAALLLAASLLLFIVGLLL</sequence>
<reference evidence="3" key="1">
    <citation type="submission" date="2017-09" db="EMBL/GenBank/DDBJ databases">
        <title>Depth-based differentiation of microbial function through sediment-hosted aquifers and enrichment of novel symbionts in the deep terrestrial subsurface.</title>
        <authorList>
            <person name="Probst A.J."/>
            <person name="Ladd B."/>
            <person name="Jarett J.K."/>
            <person name="Geller-Mcgrath D.E."/>
            <person name="Sieber C.M.K."/>
            <person name="Emerson J.B."/>
            <person name="Anantharaman K."/>
            <person name="Thomas B.C."/>
            <person name="Malmstrom R."/>
            <person name="Stieglmeier M."/>
            <person name="Klingl A."/>
            <person name="Woyke T."/>
            <person name="Ryan C.M."/>
            <person name="Banfield J.F."/>
        </authorList>
    </citation>
    <scope>NUCLEOTIDE SEQUENCE [LARGE SCALE GENOMIC DNA]</scope>
</reference>
<organism evidence="2 3">
    <name type="scientific">Candidatus Andersenbacteria bacterium CG10_big_fil_rev_8_21_14_0_10_54_11</name>
    <dbReference type="NCBI Taxonomy" id="1974485"/>
    <lineage>
        <taxon>Bacteria</taxon>
        <taxon>Candidatus Anderseniibacteriota</taxon>
    </lineage>
</organism>
<evidence type="ECO:0000313" key="3">
    <source>
        <dbReference type="Proteomes" id="UP000230731"/>
    </source>
</evidence>
<proteinExistence type="predicted"/>
<evidence type="ECO:0000256" key="1">
    <source>
        <dbReference type="SAM" id="Phobius"/>
    </source>
</evidence>
<name>A0A2M6WYB6_9BACT</name>